<sequence>MTSTLLDWKRKHGITAEALADLVTKPVPDSTGNCSVLYHVVDPAKCKSAMAVTNVTFD</sequence>
<proteinExistence type="predicted"/>
<organism evidence="1 2">
    <name type="scientific">Salmonella phage S19cd</name>
    <dbReference type="NCBI Taxonomy" id="2834971"/>
    <lineage>
        <taxon>Viruses</taxon>
        <taxon>Duplodnaviria</taxon>
        <taxon>Heunggongvirae</taxon>
        <taxon>Uroviricota</taxon>
        <taxon>Caudoviricetes</taxon>
        <taxon>Andersonviridae</taxon>
        <taxon>Ounavirinae</taxon>
        <taxon>Felixounavirus</taxon>
        <taxon>Felixounavirus S19cd</taxon>
    </lineage>
</organism>
<reference evidence="1 2" key="1">
    <citation type="submission" date="2021-05" db="EMBL/GenBank/DDBJ databases">
        <authorList>
            <person name="Zhang Y."/>
            <person name="Lin Y."/>
        </authorList>
    </citation>
    <scope>NUCLEOTIDE SEQUENCE [LARGE SCALE GENOMIC DNA]</scope>
</reference>
<keyword evidence="2" id="KW-1185">Reference proteome</keyword>
<dbReference type="EMBL" id="MZ150758">
    <property type="protein sequence ID" value="QVW09180.1"/>
    <property type="molecule type" value="Genomic_DNA"/>
</dbReference>
<name>A0A8E7BVX3_9CAUD</name>
<dbReference type="Proteomes" id="UP000676958">
    <property type="component" value="Segment"/>
</dbReference>
<accession>A0A8E7BVX3</accession>
<evidence type="ECO:0000313" key="1">
    <source>
        <dbReference type="EMBL" id="QVW09180.1"/>
    </source>
</evidence>
<evidence type="ECO:0000313" key="2">
    <source>
        <dbReference type="Proteomes" id="UP000676958"/>
    </source>
</evidence>
<protein>
    <submittedName>
        <fullName evidence="1">Uncharacterized protein</fullName>
    </submittedName>
</protein>